<evidence type="ECO:0000313" key="2">
    <source>
        <dbReference type="Proteomes" id="UP001482620"/>
    </source>
</evidence>
<sequence length="102" mass="11755">MQCLAKVFTPSKLLHVTTTNFNIFEVDGKWHMVFISLFTNKKEKGVACMFIQLIREAPKGLMVTLEELQRSTTEVGVSAERQSVMHSPNLAFVEEWQDNRYC</sequence>
<accession>A0ABV0SYF6</accession>
<dbReference type="EMBL" id="JAHRIQ010012187">
    <property type="protein sequence ID" value="MEQ2224558.1"/>
    <property type="molecule type" value="Genomic_DNA"/>
</dbReference>
<name>A0ABV0SYF6_9TELE</name>
<evidence type="ECO:0000313" key="1">
    <source>
        <dbReference type="EMBL" id="MEQ2224558.1"/>
    </source>
</evidence>
<reference evidence="1 2" key="1">
    <citation type="submission" date="2021-06" db="EMBL/GenBank/DDBJ databases">
        <authorList>
            <person name="Palmer J.M."/>
        </authorList>
    </citation>
    <scope>NUCLEOTIDE SEQUENCE [LARGE SCALE GENOMIC DNA]</scope>
    <source>
        <strain evidence="2">if_2019</strain>
        <tissue evidence="1">Muscle</tissue>
    </source>
</reference>
<dbReference type="Proteomes" id="UP001482620">
    <property type="component" value="Unassembled WGS sequence"/>
</dbReference>
<comment type="caution">
    <text evidence="1">The sequence shown here is derived from an EMBL/GenBank/DDBJ whole genome shotgun (WGS) entry which is preliminary data.</text>
</comment>
<gene>
    <name evidence="1" type="ORF">ILYODFUR_008805</name>
</gene>
<organism evidence="1 2">
    <name type="scientific">Ilyodon furcidens</name>
    <name type="common">goldbreast splitfin</name>
    <dbReference type="NCBI Taxonomy" id="33524"/>
    <lineage>
        <taxon>Eukaryota</taxon>
        <taxon>Metazoa</taxon>
        <taxon>Chordata</taxon>
        <taxon>Craniata</taxon>
        <taxon>Vertebrata</taxon>
        <taxon>Euteleostomi</taxon>
        <taxon>Actinopterygii</taxon>
        <taxon>Neopterygii</taxon>
        <taxon>Teleostei</taxon>
        <taxon>Neoteleostei</taxon>
        <taxon>Acanthomorphata</taxon>
        <taxon>Ovalentaria</taxon>
        <taxon>Atherinomorphae</taxon>
        <taxon>Cyprinodontiformes</taxon>
        <taxon>Goodeidae</taxon>
        <taxon>Ilyodon</taxon>
    </lineage>
</organism>
<proteinExistence type="predicted"/>
<protein>
    <submittedName>
        <fullName evidence="1">Uncharacterized protein</fullName>
    </submittedName>
</protein>
<keyword evidence="2" id="KW-1185">Reference proteome</keyword>